<comment type="similarity">
    <text evidence="8">Belongs to the class I-like SAM-binding methyltransferase superfamily. RNA M5U methyltransferase family.</text>
</comment>
<feature type="compositionally biased region" description="Basic and acidic residues" evidence="9">
    <location>
        <begin position="230"/>
        <end position="243"/>
    </location>
</feature>
<dbReference type="Pfam" id="PF18044">
    <property type="entry name" value="zf-CCCH_4"/>
    <property type="match status" value="1"/>
</dbReference>
<protein>
    <submittedName>
        <fullName evidence="11">tRNA (Uracil-5-)-methyltransferase</fullName>
    </submittedName>
</protein>
<dbReference type="Proteomes" id="UP000078348">
    <property type="component" value="Unassembled WGS sequence"/>
</dbReference>
<dbReference type="PROSITE" id="PS51687">
    <property type="entry name" value="SAM_MT_RNA_M5U"/>
    <property type="match status" value="1"/>
</dbReference>
<keyword evidence="3 8" id="KW-0949">S-adenosyl-L-methionine</keyword>
<dbReference type="EMBL" id="LXWW01000404">
    <property type="protein sequence ID" value="OAO13394.1"/>
    <property type="molecule type" value="Genomic_DNA"/>
</dbReference>
<feature type="domain" description="C3H1-type" evidence="10">
    <location>
        <begin position="197"/>
        <end position="224"/>
    </location>
</feature>
<dbReference type="Gene3D" id="3.30.70.330">
    <property type="match status" value="1"/>
</dbReference>
<dbReference type="CDD" id="cd02440">
    <property type="entry name" value="AdoMet_MTases"/>
    <property type="match status" value="1"/>
</dbReference>
<evidence type="ECO:0000256" key="5">
    <source>
        <dbReference type="ARBA" id="ARBA00022771"/>
    </source>
</evidence>
<feature type="compositionally biased region" description="Basic and acidic residues" evidence="9">
    <location>
        <begin position="125"/>
        <end position="139"/>
    </location>
</feature>
<evidence type="ECO:0000256" key="3">
    <source>
        <dbReference type="ARBA" id="ARBA00022691"/>
    </source>
</evidence>
<feature type="binding site" evidence="8">
    <location>
        <position position="572"/>
    </location>
    <ligand>
        <name>S-adenosyl-L-methionine</name>
        <dbReference type="ChEBI" id="CHEBI:59789"/>
    </ligand>
</feature>
<dbReference type="PANTHER" id="PTHR45904">
    <property type="entry name" value="TRNA (URACIL-5-)-METHYLTRANSFERASE"/>
    <property type="match status" value="1"/>
</dbReference>
<dbReference type="InterPro" id="IPR035979">
    <property type="entry name" value="RBD_domain_sf"/>
</dbReference>
<dbReference type="GO" id="GO:0008270">
    <property type="term" value="F:zinc ion binding"/>
    <property type="evidence" value="ECO:0007669"/>
    <property type="project" value="UniProtKB-KW"/>
</dbReference>
<evidence type="ECO:0000313" key="12">
    <source>
        <dbReference type="Proteomes" id="UP000078348"/>
    </source>
</evidence>
<dbReference type="SMART" id="SM00360">
    <property type="entry name" value="RRM"/>
    <property type="match status" value="1"/>
</dbReference>
<dbReference type="InterPro" id="IPR000504">
    <property type="entry name" value="RRM_dom"/>
</dbReference>
<accession>A0A196SBK9</accession>
<dbReference type="InterPro" id="IPR000571">
    <property type="entry name" value="Znf_CCCH"/>
</dbReference>
<dbReference type="GO" id="GO:0006396">
    <property type="term" value="P:RNA processing"/>
    <property type="evidence" value="ECO:0007669"/>
    <property type="project" value="InterPro"/>
</dbReference>
<evidence type="ECO:0000256" key="6">
    <source>
        <dbReference type="ARBA" id="ARBA00022833"/>
    </source>
</evidence>
<comment type="caution">
    <text evidence="11">The sequence shown here is derived from an EMBL/GenBank/DDBJ whole genome shotgun (WGS) entry which is preliminary data.</text>
</comment>
<feature type="compositionally biased region" description="Acidic residues" evidence="9">
    <location>
        <begin position="252"/>
        <end position="265"/>
    </location>
</feature>
<dbReference type="GO" id="GO:0032259">
    <property type="term" value="P:methylation"/>
    <property type="evidence" value="ECO:0007669"/>
    <property type="project" value="UniProtKB-KW"/>
</dbReference>
<evidence type="ECO:0000259" key="10">
    <source>
        <dbReference type="PROSITE" id="PS50103"/>
    </source>
</evidence>
<dbReference type="STRING" id="478820.A0A196SBK9"/>
<dbReference type="AlphaFoldDB" id="A0A196SBK9"/>
<dbReference type="SMART" id="SM00356">
    <property type="entry name" value="ZnF_C3H1"/>
    <property type="match status" value="1"/>
</dbReference>
<feature type="active site" description="Nucleophile" evidence="8">
    <location>
        <position position="600"/>
    </location>
</feature>
<reference evidence="11 12" key="1">
    <citation type="submission" date="2016-05" db="EMBL/GenBank/DDBJ databases">
        <title>Nuclear genome of Blastocystis sp. subtype 1 NandII.</title>
        <authorList>
            <person name="Gentekaki E."/>
            <person name="Curtis B."/>
            <person name="Stairs C."/>
            <person name="Eme L."/>
            <person name="Herman E."/>
            <person name="Klimes V."/>
            <person name="Arias M.C."/>
            <person name="Elias M."/>
            <person name="Hilliou F."/>
            <person name="Klute M."/>
            <person name="Malik S.-B."/>
            <person name="Pightling A."/>
            <person name="Rachubinski R."/>
            <person name="Salas D."/>
            <person name="Schlacht A."/>
            <person name="Suga H."/>
            <person name="Archibald J."/>
            <person name="Ball S.G."/>
            <person name="Clark G."/>
            <person name="Dacks J."/>
            <person name="Van Der Giezen M."/>
            <person name="Tsaousis A."/>
            <person name="Roger A."/>
        </authorList>
    </citation>
    <scope>NUCLEOTIDE SEQUENCE [LARGE SCALE GENOMIC DNA]</scope>
    <source>
        <strain evidence="12">ATCC 50177 / NandII</strain>
    </source>
</reference>
<gene>
    <name evidence="11" type="ORF">AV274_4896</name>
</gene>
<dbReference type="GO" id="GO:0003723">
    <property type="term" value="F:RNA binding"/>
    <property type="evidence" value="ECO:0007669"/>
    <property type="project" value="InterPro"/>
</dbReference>
<dbReference type="PROSITE" id="PS50103">
    <property type="entry name" value="ZF_C3H1"/>
    <property type="match status" value="1"/>
</dbReference>
<dbReference type="SUPFAM" id="SSF53335">
    <property type="entry name" value="S-adenosyl-L-methionine-dependent methyltransferases"/>
    <property type="match status" value="1"/>
</dbReference>
<dbReference type="OrthoDB" id="10250660at2759"/>
<keyword evidence="6 7" id="KW-0862">Zinc</keyword>
<feature type="region of interest" description="Disordered" evidence="9">
    <location>
        <begin position="119"/>
        <end position="143"/>
    </location>
</feature>
<name>A0A196SBK9_BLAHN</name>
<dbReference type="InterPro" id="IPR041367">
    <property type="entry name" value="Znf-CCCH_4"/>
</dbReference>
<feature type="region of interest" description="Disordered" evidence="9">
    <location>
        <begin position="1"/>
        <end position="33"/>
    </location>
</feature>
<dbReference type="InterPro" id="IPR012677">
    <property type="entry name" value="Nucleotide-bd_a/b_plait_sf"/>
</dbReference>
<feature type="binding site" evidence="8">
    <location>
        <position position="470"/>
    </location>
    <ligand>
        <name>S-adenosyl-L-methionine</name>
        <dbReference type="ChEBI" id="CHEBI:59789"/>
    </ligand>
</feature>
<dbReference type="Gene3D" id="3.40.50.150">
    <property type="entry name" value="Vaccinia Virus protein VP39"/>
    <property type="match status" value="1"/>
</dbReference>
<dbReference type="Gene3D" id="2.30.30.1190">
    <property type="match status" value="1"/>
</dbReference>
<keyword evidence="4 7" id="KW-0479">Metal-binding</keyword>
<sequence length="652" mass="73065">MESQSVQCENPPTHAPAVEGNAPETEKAGEERVISEEMQKRDLNKVYVSNLGNYMTQKEFASYLSEHHVDGVKSVKKQRGKTFGFVLFNSLEEREAGKSLLETLTCDGKHLVCKDANMQKKRGSVKREGKDRKEKKEEGVPENATTNDVVAPWWNVPLEEQLSRKEDEMRQMLKRCSRRIERKDKPKVRKEGQNRIGSIKKPCPDYLKGSCLYGNRCKFLHMTMEAIEESEKAKAANSEEQKSKHQNPIEQNPDEQDSEEPYQKEEEEGQLCTMLPILTGAESTGYRNKCSFTIGLNKAGEKCVGFRMGNFINGNVCVGEVDDVVVVSPFMKRVALAVQAFVRSKEYEVYDMCKHIGFWRTLLVRYSARTDQLCVLVIVGNPYEESVPKAAEGLARVTDAVRAEIDGVMRELLGALLPQFPCLASYNYQIFTGLSNPGSDCPMTTLHGKSYIEEKLFDLTFHVSPYAFFQVNTPVAEILYRNIGDWVSLHGNTLLLDVCCGTGTIGLCLASRVKHVIGVDIEASAIEDAKHNAELNGITNCEFICSPAEKVMSELLRSEEAKKYDHIVMVVDPPRSGLHKDIIVSSRKCNAITELIYVSCNPTGSFMDNAVMLCCDPSRHNPGAAFAAMKSQPVDLFPYTEHCELMTLFGHM</sequence>
<keyword evidence="2 8" id="KW-0808">Transferase</keyword>
<evidence type="ECO:0000256" key="9">
    <source>
        <dbReference type="SAM" id="MobiDB-lite"/>
    </source>
</evidence>
<dbReference type="GO" id="GO:0008173">
    <property type="term" value="F:RNA methyltransferase activity"/>
    <property type="evidence" value="ECO:0007669"/>
    <property type="project" value="InterPro"/>
</dbReference>
<evidence type="ECO:0000256" key="1">
    <source>
        <dbReference type="ARBA" id="ARBA00022603"/>
    </source>
</evidence>
<feature type="region of interest" description="Disordered" evidence="9">
    <location>
        <begin position="230"/>
        <end position="265"/>
    </location>
</feature>
<evidence type="ECO:0000256" key="2">
    <source>
        <dbReference type="ARBA" id="ARBA00022679"/>
    </source>
</evidence>
<keyword evidence="12" id="KW-1185">Reference proteome</keyword>
<evidence type="ECO:0000256" key="7">
    <source>
        <dbReference type="PROSITE-ProRule" id="PRU00723"/>
    </source>
</evidence>
<evidence type="ECO:0000313" key="11">
    <source>
        <dbReference type="EMBL" id="OAO13394.1"/>
    </source>
</evidence>
<comment type="caution">
    <text evidence="8">Lacks conserved residue(s) required for the propagation of feature annotation.</text>
</comment>
<proteinExistence type="inferred from homology"/>
<dbReference type="InterPro" id="IPR045850">
    <property type="entry name" value="TRM2_met"/>
</dbReference>
<feature type="zinc finger region" description="C3H1-type" evidence="7">
    <location>
        <begin position="197"/>
        <end position="224"/>
    </location>
</feature>
<feature type="compositionally biased region" description="Polar residues" evidence="9">
    <location>
        <begin position="1"/>
        <end position="10"/>
    </location>
</feature>
<dbReference type="InterPro" id="IPR029063">
    <property type="entry name" value="SAM-dependent_MTases_sf"/>
</dbReference>
<keyword evidence="5 7" id="KW-0863">Zinc-finger</keyword>
<feature type="compositionally biased region" description="Basic and acidic residues" evidence="9">
    <location>
        <begin position="24"/>
        <end position="33"/>
    </location>
</feature>
<keyword evidence="1 8" id="KW-0489">Methyltransferase</keyword>
<evidence type="ECO:0000256" key="4">
    <source>
        <dbReference type="ARBA" id="ARBA00022723"/>
    </source>
</evidence>
<feature type="binding site" evidence="8">
    <location>
        <position position="520"/>
    </location>
    <ligand>
        <name>S-adenosyl-L-methionine</name>
        <dbReference type="ChEBI" id="CHEBI:59789"/>
    </ligand>
</feature>
<dbReference type="PANTHER" id="PTHR45904:SF2">
    <property type="entry name" value="TRNA (URACIL-5-)-METHYLTRANSFERASE HOMOLOG A"/>
    <property type="match status" value="1"/>
</dbReference>
<dbReference type="InterPro" id="IPR010280">
    <property type="entry name" value="U5_MeTrfase_fam"/>
</dbReference>
<dbReference type="SUPFAM" id="SSF54928">
    <property type="entry name" value="RNA-binding domain, RBD"/>
    <property type="match status" value="1"/>
</dbReference>
<evidence type="ECO:0000256" key="8">
    <source>
        <dbReference type="PROSITE-ProRule" id="PRU01024"/>
    </source>
</evidence>
<dbReference type="Gene3D" id="2.40.50.1070">
    <property type="match status" value="1"/>
</dbReference>
<organism evidence="11 12">
    <name type="scientific">Blastocystis sp. subtype 1 (strain ATCC 50177 / NandII)</name>
    <dbReference type="NCBI Taxonomy" id="478820"/>
    <lineage>
        <taxon>Eukaryota</taxon>
        <taxon>Sar</taxon>
        <taxon>Stramenopiles</taxon>
        <taxon>Bigyra</taxon>
        <taxon>Opalozoa</taxon>
        <taxon>Opalinata</taxon>
        <taxon>Blastocystidae</taxon>
        <taxon>Blastocystis</taxon>
    </lineage>
</organism>
<dbReference type="Pfam" id="PF05958">
    <property type="entry name" value="tRNA_U5-meth_tr"/>
    <property type="match status" value="1"/>
</dbReference>